<dbReference type="RefSeq" id="WP_157720401.1">
    <property type="nucleotide sequence ID" value="NZ_LT629749.1"/>
</dbReference>
<keyword evidence="3" id="KW-1185">Reference proteome</keyword>
<organism evidence="2 3">
    <name type="scientific">Friedmanniella luteola</name>
    <dbReference type="NCBI Taxonomy" id="546871"/>
    <lineage>
        <taxon>Bacteria</taxon>
        <taxon>Bacillati</taxon>
        <taxon>Actinomycetota</taxon>
        <taxon>Actinomycetes</taxon>
        <taxon>Propionibacteriales</taxon>
        <taxon>Nocardioidaceae</taxon>
        <taxon>Friedmanniella</taxon>
    </lineage>
</organism>
<feature type="region of interest" description="Disordered" evidence="1">
    <location>
        <begin position="59"/>
        <end position="144"/>
    </location>
</feature>
<sequence>MNSATAVVDIADERAVLKWVRPASAAAAELIAHLGAFSRYRAAVQAAYFSMRIGTQDRTGIDRDEENGRGLRDAAFSTRRSSCRRPVRVPPVRGTRTAAAVVEGRRGRAAGAQAGPSGSSIGTGPAVSGRAPTRWAEMSASMAR</sequence>
<dbReference type="OrthoDB" id="3677467at2"/>
<proteinExistence type="predicted"/>
<gene>
    <name evidence="2" type="ORF">SAMN04488543_1985</name>
</gene>
<feature type="compositionally biased region" description="Basic and acidic residues" evidence="1">
    <location>
        <begin position="59"/>
        <end position="72"/>
    </location>
</feature>
<dbReference type="AlphaFoldDB" id="A0A1H1TB38"/>
<dbReference type="Proteomes" id="UP000199092">
    <property type="component" value="Chromosome I"/>
</dbReference>
<accession>A0A1H1TB38</accession>
<dbReference type="EMBL" id="LT629749">
    <property type="protein sequence ID" value="SDS57525.1"/>
    <property type="molecule type" value="Genomic_DNA"/>
</dbReference>
<protein>
    <submittedName>
        <fullName evidence="2">Uncharacterized protein</fullName>
    </submittedName>
</protein>
<dbReference type="STRING" id="546871.SAMN04488543_1985"/>
<name>A0A1H1TB38_9ACTN</name>
<evidence type="ECO:0000256" key="1">
    <source>
        <dbReference type="SAM" id="MobiDB-lite"/>
    </source>
</evidence>
<evidence type="ECO:0000313" key="2">
    <source>
        <dbReference type="EMBL" id="SDS57525.1"/>
    </source>
</evidence>
<feature type="compositionally biased region" description="Low complexity" evidence="1">
    <location>
        <begin position="90"/>
        <end position="102"/>
    </location>
</feature>
<evidence type="ECO:0000313" key="3">
    <source>
        <dbReference type="Proteomes" id="UP000199092"/>
    </source>
</evidence>
<reference evidence="2" key="1">
    <citation type="submission" date="2016-10" db="EMBL/GenBank/DDBJ databases">
        <authorList>
            <person name="de Groot N.N."/>
        </authorList>
    </citation>
    <scope>NUCLEOTIDE SEQUENCE [LARGE SCALE GENOMIC DNA]</scope>
    <source>
        <strain evidence="2">DSM 21741</strain>
    </source>
</reference>